<accession>A0ABV2I9V4</accession>
<evidence type="ECO:0000313" key="10">
    <source>
        <dbReference type="EMBL" id="MET3599689.1"/>
    </source>
</evidence>
<organism evidence="10 11">
    <name type="scientific">Martelella mangrovi</name>
    <dbReference type="NCBI Taxonomy" id="1397477"/>
    <lineage>
        <taxon>Bacteria</taxon>
        <taxon>Pseudomonadati</taxon>
        <taxon>Pseudomonadota</taxon>
        <taxon>Alphaproteobacteria</taxon>
        <taxon>Hyphomicrobiales</taxon>
        <taxon>Aurantimonadaceae</taxon>
        <taxon>Martelella</taxon>
    </lineage>
</organism>
<keyword evidence="11" id="KW-1185">Reference proteome</keyword>
<keyword evidence="3 8" id="KW-0812">Transmembrane</keyword>
<evidence type="ECO:0000256" key="5">
    <source>
        <dbReference type="ARBA" id="ARBA00023136"/>
    </source>
</evidence>
<gene>
    <name evidence="10" type="ORF">ABID12_001628</name>
</gene>
<protein>
    <submittedName>
        <fullName evidence="10">Multidrug resistance protein MdtO</fullName>
    </submittedName>
</protein>
<sequence length="608" mass="65328">MAMTAESMLQRKSRRLIDDLRPFPGRLRLALSIGAICAISTVISMMYHFPEAAIGCYLVIFLMRANAAENVVTGVGIIGAVSIVVVLLIGIINLTIDHPPAQIAAIILASFIFLYLDSATKAGEQAGIVALVISFVLTLLGNIPLGEIATRAVLYAWAMVFVPMAVMAVYNLLFGIPPQKLLRQTIAERLELAAQRLERPEATDDLAFTDALGEGMAESDKRLMLTKLLHLVYGKAYEFLERGQAHSYRLLLAVSALPDEADGETRFELARICRSMAEAVLARKDLPAFHADAFEGDHLFDDIARTLDDLSHMAPLDKGAAVNDPAVSPDIFSNPVHLQFALKTTLAAVTCFFIYTAIDWQGIHTAMITCYVAALGTTGDTVHKLVLRITGCLIGAFFGLVAILFVIPQLESVGGLAVLIFAVVSLAAWVSTGSERISYGGVQIALAFLLTVLQGFGPGTSLSAASDRIIGILFGNAVVYVIFTNIWPVSVAAEVKKRTAMATDKLKQLAGLDFATRRASTALVASVQTDLGVIRNAVEMAPYEPRHMRPSRQDRESYAGTASTLNGLSLALLFRREPPPVADLQPAPVASSGEPADFSSTAQPGETR</sequence>
<keyword evidence="4 8" id="KW-1133">Transmembrane helix</keyword>
<feature type="region of interest" description="Disordered" evidence="7">
    <location>
        <begin position="581"/>
        <end position="608"/>
    </location>
</feature>
<keyword evidence="5 8" id="KW-0472">Membrane</keyword>
<feature type="transmembrane region" description="Helical" evidence="8">
    <location>
        <begin position="469"/>
        <end position="489"/>
    </location>
</feature>
<feature type="transmembrane region" description="Helical" evidence="8">
    <location>
        <begin position="413"/>
        <end position="430"/>
    </location>
</feature>
<evidence type="ECO:0000256" key="7">
    <source>
        <dbReference type="SAM" id="MobiDB-lite"/>
    </source>
</evidence>
<feature type="transmembrane region" description="Helical" evidence="8">
    <location>
        <begin position="98"/>
        <end position="116"/>
    </location>
</feature>
<feature type="transmembrane region" description="Helical" evidence="8">
    <location>
        <begin position="152"/>
        <end position="173"/>
    </location>
</feature>
<feature type="transmembrane region" description="Helical" evidence="8">
    <location>
        <begin position="128"/>
        <end position="146"/>
    </location>
</feature>
<evidence type="ECO:0000256" key="1">
    <source>
        <dbReference type="ARBA" id="ARBA00004651"/>
    </source>
</evidence>
<comment type="similarity">
    <text evidence="6">Belongs to the YccS/YhfK family.</text>
</comment>
<evidence type="ECO:0000259" key="9">
    <source>
        <dbReference type="Pfam" id="PF13515"/>
    </source>
</evidence>
<reference evidence="10 11" key="1">
    <citation type="submission" date="2024-06" db="EMBL/GenBank/DDBJ databases">
        <title>Genomic Encyclopedia of Type Strains, Phase IV (KMG-IV): sequencing the most valuable type-strain genomes for metagenomic binning, comparative biology and taxonomic classification.</title>
        <authorList>
            <person name="Goeker M."/>
        </authorList>
    </citation>
    <scope>NUCLEOTIDE SEQUENCE [LARGE SCALE GENOMIC DNA]</scope>
    <source>
        <strain evidence="10 11">DSM 28102</strain>
    </source>
</reference>
<feature type="domain" description="Integral membrane bound transporter" evidence="9">
    <location>
        <begin position="351"/>
        <end position="481"/>
    </location>
</feature>
<evidence type="ECO:0000256" key="8">
    <source>
        <dbReference type="SAM" id="Phobius"/>
    </source>
</evidence>
<feature type="transmembrane region" description="Helical" evidence="8">
    <location>
        <begin position="29"/>
        <end position="49"/>
    </location>
</feature>
<dbReference type="RefSeq" id="WP_354433786.1">
    <property type="nucleotide sequence ID" value="NZ_JBEPLY010000004.1"/>
</dbReference>
<comment type="caution">
    <text evidence="10">The sequence shown here is derived from an EMBL/GenBank/DDBJ whole genome shotgun (WGS) entry which is preliminary data.</text>
</comment>
<dbReference type="Pfam" id="PF13515">
    <property type="entry name" value="FUSC_2"/>
    <property type="match status" value="1"/>
</dbReference>
<evidence type="ECO:0000256" key="6">
    <source>
        <dbReference type="ARBA" id="ARBA00043993"/>
    </source>
</evidence>
<keyword evidence="2" id="KW-1003">Cell membrane</keyword>
<comment type="subcellular location">
    <subcellularLocation>
        <location evidence="1">Cell membrane</location>
        <topology evidence="1">Multi-pass membrane protein</topology>
    </subcellularLocation>
</comment>
<evidence type="ECO:0000256" key="2">
    <source>
        <dbReference type="ARBA" id="ARBA00022475"/>
    </source>
</evidence>
<proteinExistence type="inferred from homology"/>
<dbReference type="EMBL" id="JBEPLY010000004">
    <property type="protein sequence ID" value="MET3599689.1"/>
    <property type="molecule type" value="Genomic_DNA"/>
</dbReference>
<evidence type="ECO:0000256" key="4">
    <source>
        <dbReference type="ARBA" id="ARBA00022989"/>
    </source>
</evidence>
<evidence type="ECO:0000313" key="11">
    <source>
        <dbReference type="Proteomes" id="UP001549164"/>
    </source>
</evidence>
<dbReference type="InterPro" id="IPR049453">
    <property type="entry name" value="Memb_transporter_dom"/>
</dbReference>
<dbReference type="Proteomes" id="UP001549164">
    <property type="component" value="Unassembled WGS sequence"/>
</dbReference>
<evidence type="ECO:0000256" key="3">
    <source>
        <dbReference type="ARBA" id="ARBA00022692"/>
    </source>
</evidence>
<feature type="transmembrane region" description="Helical" evidence="8">
    <location>
        <begin position="385"/>
        <end position="407"/>
    </location>
</feature>
<feature type="compositionally biased region" description="Polar residues" evidence="7">
    <location>
        <begin position="598"/>
        <end position="608"/>
    </location>
</feature>
<dbReference type="PANTHER" id="PTHR30509:SF9">
    <property type="entry name" value="MULTIDRUG RESISTANCE PROTEIN MDTO"/>
    <property type="match status" value="1"/>
</dbReference>
<dbReference type="PANTHER" id="PTHR30509">
    <property type="entry name" value="P-HYDROXYBENZOIC ACID EFFLUX PUMP SUBUNIT-RELATED"/>
    <property type="match status" value="1"/>
</dbReference>
<name>A0ABV2I9V4_9HYPH</name>
<feature type="transmembrane region" description="Helical" evidence="8">
    <location>
        <begin position="437"/>
        <end position="457"/>
    </location>
</feature>
<feature type="transmembrane region" description="Helical" evidence="8">
    <location>
        <begin position="70"/>
        <end position="92"/>
    </location>
</feature>